<evidence type="ECO:0008006" key="3">
    <source>
        <dbReference type="Google" id="ProtNLM"/>
    </source>
</evidence>
<reference evidence="1 2" key="1">
    <citation type="submission" date="2020-01" db="EMBL/GenBank/DDBJ databases">
        <authorList>
            <person name="Kim M."/>
        </authorList>
    </citation>
    <scope>NUCLEOTIDE SEQUENCE [LARGE SCALE GENOMIC DNA]</scope>
    <source>
        <strain evidence="1 2">BT10</strain>
    </source>
</reference>
<evidence type="ECO:0000313" key="2">
    <source>
        <dbReference type="Proteomes" id="UP000464214"/>
    </source>
</evidence>
<dbReference type="KEGG" id="nib:GU926_17925"/>
<proteinExistence type="predicted"/>
<protein>
    <recommendedName>
        <fullName evidence="3">Viral A-type inclusion protein</fullName>
    </recommendedName>
</protein>
<sequence>MTSLGCDSGGVKVEKVPDKTRVDLLKDQVMAKHDSAMARYGDLYVQRKRLSQQADSLPDTSVALKEQYGKTILELIKADDAMMQWMRSYKAPDSLSQDSAMQYLRQEMQEITLIQKQISSALTQAKALPPTQK</sequence>
<evidence type="ECO:0000313" key="1">
    <source>
        <dbReference type="EMBL" id="QHL89206.1"/>
    </source>
</evidence>
<gene>
    <name evidence="1" type="ORF">GU926_17925</name>
</gene>
<name>A0A6P1P4F1_9BACT</name>
<dbReference type="EMBL" id="CP047897">
    <property type="protein sequence ID" value="QHL89206.1"/>
    <property type="molecule type" value="Genomic_DNA"/>
</dbReference>
<dbReference type="Proteomes" id="UP000464214">
    <property type="component" value="Chromosome"/>
</dbReference>
<dbReference type="AlphaFoldDB" id="A0A6P1P4F1"/>
<accession>A0A6P1P4F1</accession>
<organism evidence="1 2">
    <name type="scientific">Nibribacter ruber</name>
    <dbReference type="NCBI Taxonomy" id="2698458"/>
    <lineage>
        <taxon>Bacteria</taxon>
        <taxon>Pseudomonadati</taxon>
        <taxon>Bacteroidota</taxon>
        <taxon>Cytophagia</taxon>
        <taxon>Cytophagales</taxon>
        <taxon>Hymenobacteraceae</taxon>
        <taxon>Nibribacter</taxon>
    </lineage>
</organism>
<dbReference type="RefSeq" id="WP_160694338.1">
    <property type="nucleotide sequence ID" value="NZ_CP047897.1"/>
</dbReference>
<keyword evidence="2" id="KW-1185">Reference proteome</keyword>